<dbReference type="Proteomes" id="UP000004690">
    <property type="component" value="Unassembled WGS sequence"/>
</dbReference>
<organism evidence="2 3">
    <name type="scientific">Galbibacter orientalis DSM 19592</name>
    <dbReference type="NCBI Taxonomy" id="926559"/>
    <lineage>
        <taxon>Bacteria</taxon>
        <taxon>Pseudomonadati</taxon>
        <taxon>Bacteroidota</taxon>
        <taxon>Flavobacteriia</taxon>
        <taxon>Flavobacteriales</taxon>
        <taxon>Flavobacteriaceae</taxon>
        <taxon>Galbibacter</taxon>
    </lineage>
</organism>
<gene>
    <name evidence="2" type="ORF">JoomaDRAFT_1477</name>
</gene>
<dbReference type="RefSeq" id="WP_008611699.1">
    <property type="nucleotide sequence ID" value="NZ_JH651379.1"/>
</dbReference>
<dbReference type="AlphaFoldDB" id="I3C4E9"/>
<proteinExistence type="predicted"/>
<evidence type="ECO:0000256" key="1">
    <source>
        <dbReference type="SAM" id="Phobius"/>
    </source>
</evidence>
<keyword evidence="1" id="KW-0812">Transmembrane</keyword>
<evidence type="ECO:0000313" key="3">
    <source>
        <dbReference type="Proteomes" id="UP000004690"/>
    </source>
</evidence>
<dbReference type="eggNOG" id="ENOG503346C">
    <property type="taxonomic scope" value="Bacteria"/>
</dbReference>
<keyword evidence="3" id="KW-1185">Reference proteome</keyword>
<protein>
    <submittedName>
        <fullName evidence="2">Uncharacterized protein</fullName>
    </submittedName>
</protein>
<accession>I3C4E9</accession>
<evidence type="ECO:0000313" key="2">
    <source>
        <dbReference type="EMBL" id="EIJ38492.1"/>
    </source>
</evidence>
<reference evidence="2 3" key="1">
    <citation type="submission" date="2012-02" db="EMBL/GenBank/DDBJ databases">
        <title>Improved High-Quality Draft genome of Joostella marina DSM 19592.</title>
        <authorList>
            <consortium name="US DOE Joint Genome Institute (JGI-PGF)"/>
            <person name="Lucas S."/>
            <person name="Copeland A."/>
            <person name="Lapidus A."/>
            <person name="Bruce D."/>
            <person name="Goodwin L."/>
            <person name="Pitluck S."/>
            <person name="Peters L."/>
            <person name="Chertkov O."/>
            <person name="Ovchinnikova G."/>
            <person name="Kyrpides N."/>
            <person name="Mavromatis K."/>
            <person name="Detter J.C."/>
            <person name="Han C."/>
            <person name="Land M."/>
            <person name="Hauser L."/>
            <person name="Markowitz V."/>
            <person name="Cheng J.-F."/>
            <person name="Hugenholtz P."/>
            <person name="Woyke T."/>
            <person name="Wu D."/>
            <person name="Tindall B."/>
            <person name="Brambilla E."/>
            <person name="Klenk H.-P."/>
            <person name="Eisen J.A."/>
        </authorList>
    </citation>
    <scope>NUCLEOTIDE SEQUENCE [LARGE SCALE GENOMIC DNA]</scope>
    <source>
        <strain evidence="2 3">DSM 19592</strain>
    </source>
</reference>
<feature type="transmembrane region" description="Helical" evidence="1">
    <location>
        <begin position="33"/>
        <end position="54"/>
    </location>
</feature>
<dbReference type="OrthoDB" id="1453319at2"/>
<dbReference type="EMBL" id="JH651379">
    <property type="protein sequence ID" value="EIJ38492.1"/>
    <property type="molecule type" value="Genomic_DNA"/>
</dbReference>
<dbReference type="HOGENOM" id="CLU_194533_0_0_10"/>
<keyword evidence="1" id="KW-1133">Transmembrane helix</keyword>
<sequence>MKALTIILILVAVAMIGFNVTMLDLNNPFAGDSLIAVIGIIAAFCAILLLMIFYQSKKIQQKVKEKE</sequence>
<keyword evidence="1" id="KW-0472">Membrane</keyword>
<dbReference type="STRING" id="926559.JoomaDRAFT_1477"/>
<name>I3C4E9_9FLAO</name>